<accession>A0A147GXM6</accession>
<dbReference type="PANTHER" id="PTHR42928">
    <property type="entry name" value="TRICARBOXYLATE-BINDING PROTEIN"/>
    <property type="match status" value="1"/>
</dbReference>
<keyword evidence="4" id="KW-1185">Reference proteome</keyword>
<evidence type="ECO:0000256" key="2">
    <source>
        <dbReference type="SAM" id="SignalP"/>
    </source>
</evidence>
<dbReference type="RefSeq" id="WP_058641825.1">
    <property type="nucleotide sequence ID" value="NZ_LDSL01000059.1"/>
</dbReference>
<dbReference type="SUPFAM" id="SSF53850">
    <property type="entry name" value="Periplasmic binding protein-like II"/>
    <property type="match status" value="1"/>
</dbReference>
<dbReference type="AlphaFoldDB" id="A0A147GXM6"/>
<dbReference type="InterPro" id="IPR042100">
    <property type="entry name" value="Bug_dom1"/>
</dbReference>
<evidence type="ECO:0000256" key="1">
    <source>
        <dbReference type="ARBA" id="ARBA00006987"/>
    </source>
</evidence>
<dbReference type="Pfam" id="PF03401">
    <property type="entry name" value="TctC"/>
    <property type="match status" value="1"/>
</dbReference>
<dbReference type="InterPro" id="IPR005064">
    <property type="entry name" value="BUG"/>
</dbReference>
<proteinExistence type="inferred from homology"/>
<evidence type="ECO:0000313" key="3">
    <source>
        <dbReference type="EMBL" id="KTT22277.1"/>
    </source>
</evidence>
<organism evidence="3 4">
    <name type="scientific">Pseudacidovorax intermedius</name>
    <dbReference type="NCBI Taxonomy" id="433924"/>
    <lineage>
        <taxon>Bacteria</taxon>
        <taxon>Pseudomonadati</taxon>
        <taxon>Pseudomonadota</taxon>
        <taxon>Betaproteobacteria</taxon>
        <taxon>Burkholderiales</taxon>
        <taxon>Comamonadaceae</taxon>
        <taxon>Pseudacidovorax</taxon>
    </lineage>
</organism>
<gene>
    <name evidence="3" type="ORF">NS331_09850</name>
</gene>
<sequence length="328" mass="34199">MNKHSIDRRHFIASAGALAAAACAFPAAAQSLKGPVRLVVGFPPGGAADMIARALAEPLKAALGTTVIVDNKPGAGGRLAADYVRTAPADGTVLLVTPASVLTMAPHLYKSVRYELVRDFQPLLPLARLDLGLYAGPGTPASVRTLPDLVKWMQDNPKARSCGVPGIGSTPHMAAELIGRQTGLNWQLVPYQGDAPSFLALLSGEIPVGVSSLAGGIEHLRAGKLRMLALTGSDRSAVMPDIPTLKEAGYDIVVEDRHSVIAPKALPAPLAATLKQAIAGAMQSRDVGDLLQRLSLQRAAPTDDFAAVLKADSDRWAAAARSLNLALE</sequence>
<dbReference type="PIRSF" id="PIRSF017082">
    <property type="entry name" value="YflP"/>
    <property type="match status" value="1"/>
</dbReference>
<dbReference type="PROSITE" id="PS51318">
    <property type="entry name" value="TAT"/>
    <property type="match status" value="1"/>
</dbReference>
<dbReference type="Gene3D" id="3.40.190.10">
    <property type="entry name" value="Periplasmic binding protein-like II"/>
    <property type="match status" value="1"/>
</dbReference>
<dbReference type="InterPro" id="IPR006311">
    <property type="entry name" value="TAT_signal"/>
</dbReference>
<feature type="signal peptide" evidence="2">
    <location>
        <begin position="1"/>
        <end position="29"/>
    </location>
</feature>
<name>A0A147GXM6_9BURK</name>
<dbReference type="Proteomes" id="UP000072741">
    <property type="component" value="Unassembled WGS sequence"/>
</dbReference>
<comment type="similarity">
    <text evidence="1">Belongs to the UPF0065 (bug) family.</text>
</comment>
<dbReference type="EMBL" id="LDSL01000059">
    <property type="protein sequence ID" value="KTT22277.1"/>
    <property type="molecule type" value="Genomic_DNA"/>
</dbReference>
<comment type="caution">
    <text evidence="3">The sequence shown here is derived from an EMBL/GenBank/DDBJ whole genome shotgun (WGS) entry which is preliminary data.</text>
</comment>
<dbReference type="PROSITE" id="PS51257">
    <property type="entry name" value="PROKAR_LIPOPROTEIN"/>
    <property type="match status" value="1"/>
</dbReference>
<dbReference type="PANTHER" id="PTHR42928:SF5">
    <property type="entry name" value="BLR1237 PROTEIN"/>
    <property type="match status" value="1"/>
</dbReference>
<evidence type="ECO:0000313" key="4">
    <source>
        <dbReference type="Proteomes" id="UP000072741"/>
    </source>
</evidence>
<reference evidence="3 4" key="1">
    <citation type="journal article" date="2016" name="Front. Microbiol.">
        <title>Genomic Resource of Rice Seed Associated Bacteria.</title>
        <authorList>
            <person name="Midha S."/>
            <person name="Bansal K."/>
            <person name="Sharma S."/>
            <person name="Kumar N."/>
            <person name="Patil P.P."/>
            <person name="Chaudhry V."/>
            <person name="Patil P.B."/>
        </authorList>
    </citation>
    <scope>NUCLEOTIDE SEQUENCE [LARGE SCALE GENOMIC DNA]</scope>
    <source>
        <strain evidence="3 4">NS331</strain>
    </source>
</reference>
<dbReference type="Gene3D" id="3.40.190.150">
    <property type="entry name" value="Bordetella uptake gene, domain 1"/>
    <property type="match status" value="1"/>
</dbReference>
<evidence type="ECO:0008006" key="5">
    <source>
        <dbReference type="Google" id="ProtNLM"/>
    </source>
</evidence>
<dbReference type="OrthoDB" id="5171643at2"/>
<dbReference type="PATRIC" id="fig|433924.3.peg.3961"/>
<keyword evidence="2" id="KW-0732">Signal</keyword>
<protein>
    <recommendedName>
        <fullName evidence="5">Tripartite-type tricarboxylate transporter receptor subunit TctC</fullName>
    </recommendedName>
</protein>
<feature type="chain" id="PRO_5007546790" description="Tripartite-type tricarboxylate transporter receptor subunit TctC" evidence="2">
    <location>
        <begin position="30"/>
        <end position="328"/>
    </location>
</feature>